<keyword evidence="2" id="KW-1185">Reference proteome</keyword>
<gene>
    <name evidence="1" type="ORF">Microterr_04280</name>
</gene>
<name>A0ABM8DVS0_9MICO</name>
<dbReference type="EMBL" id="AP027141">
    <property type="protein sequence ID" value="BDV29768.1"/>
    <property type="molecule type" value="Genomic_DNA"/>
</dbReference>
<reference evidence="1 2" key="1">
    <citation type="submission" date="2022-12" db="EMBL/GenBank/DDBJ databases">
        <title>Microbacterium terricola strain KV-448 chromosome, complete genome.</title>
        <authorList>
            <person name="Oshima T."/>
            <person name="Moriya T."/>
            <person name="Bessho Y."/>
        </authorList>
    </citation>
    <scope>NUCLEOTIDE SEQUENCE [LARGE SCALE GENOMIC DNA]</scope>
    <source>
        <strain evidence="1 2">KV-448</strain>
    </source>
</reference>
<accession>A0ABM8DVS0</accession>
<organism evidence="1 2">
    <name type="scientific">Microbacterium terricola</name>
    <dbReference type="NCBI Taxonomy" id="344163"/>
    <lineage>
        <taxon>Bacteria</taxon>
        <taxon>Bacillati</taxon>
        <taxon>Actinomycetota</taxon>
        <taxon>Actinomycetes</taxon>
        <taxon>Micrococcales</taxon>
        <taxon>Microbacteriaceae</taxon>
        <taxon>Microbacterium</taxon>
    </lineage>
</organism>
<proteinExistence type="predicted"/>
<protein>
    <submittedName>
        <fullName evidence="1">Uncharacterized protein</fullName>
    </submittedName>
</protein>
<evidence type="ECO:0000313" key="1">
    <source>
        <dbReference type="EMBL" id="BDV29768.1"/>
    </source>
</evidence>
<dbReference type="Proteomes" id="UP001317779">
    <property type="component" value="Chromosome"/>
</dbReference>
<sequence length="133" mass="12939">MVGTHSATSSVVEGDVVRERSRAAGVRDGAGVGAALDALAAGFGGVDASRVGSGLGVGAGVDSADEIGSGVEAIAAGATPATTTAHVTANATNARMLFPTGASPDPEQRACALPQMRARALSPLRALLAQIMA</sequence>
<evidence type="ECO:0000313" key="2">
    <source>
        <dbReference type="Proteomes" id="UP001317779"/>
    </source>
</evidence>